<reference evidence="2 3" key="1">
    <citation type="submission" date="2017-03" db="EMBL/GenBank/DDBJ databases">
        <title>Lifting the veil on microbial sulfur biogeochemistry in mining wastewaters.</title>
        <authorList>
            <person name="Kantor R.S."/>
            <person name="Colenbrander Nelson T."/>
            <person name="Marshall S."/>
            <person name="Bennett D."/>
            <person name="Apte S."/>
            <person name="Camacho D."/>
            <person name="Thomas B.C."/>
            <person name="Warren L.A."/>
            <person name="Banfield J.F."/>
        </authorList>
    </citation>
    <scope>NUCLEOTIDE SEQUENCE [LARGE SCALE GENOMIC DNA]</scope>
    <source>
        <strain evidence="2">32-67-7</strain>
    </source>
</reference>
<dbReference type="Proteomes" id="UP000215616">
    <property type="component" value="Unassembled WGS sequence"/>
</dbReference>
<dbReference type="EMBL" id="NCDQ01000173">
    <property type="protein sequence ID" value="OYX02751.1"/>
    <property type="molecule type" value="Genomic_DNA"/>
</dbReference>
<dbReference type="Gene3D" id="3.40.50.720">
    <property type="entry name" value="NAD(P)-binding Rossmann-like Domain"/>
    <property type="match status" value="1"/>
</dbReference>
<comment type="caution">
    <text evidence="2">The sequence shown here is derived from an EMBL/GenBank/DDBJ whole genome shotgun (WGS) entry which is preliminary data.</text>
</comment>
<dbReference type="InterPro" id="IPR020904">
    <property type="entry name" value="Sc_DH/Rdtase_CS"/>
</dbReference>
<dbReference type="InterPro" id="IPR036291">
    <property type="entry name" value="NAD(P)-bd_dom_sf"/>
</dbReference>
<evidence type="ECO:0000313" key="2">
    <source>
        <dbReference type="EMBL" id="OYX02751.1"/>
    </source>
</evidence>
<evidence type="ECO:0000313" key="3">
    <source>
        <dbReference type="Proteomes" id="UP000215616"/>
    </source>
</evidence>
<name>A0A258D4M5_CAUVI</name>
<dbReference type="PANTHER" id="PTHR43313:SF1">
    <property type="entry name" value="3BETA-HYDROXYSTEROID DEHYDROGENASE DHS-16"/>
    <property type="match status" value="1"/>
</dbReference>
<dbReference type="Pfam" id="PF00106">
    <property type="entry name" value="adh_short"/>
    <property type="match status" value="1"/>
</dbReference>
<comment type="similarity">
    <text evidence="1">Belongs to the short-chain dehydrogenases/reductases (SDR) family.</text>
</comment>
<protein>
    <submittedName>
        <fullName evidence="2">Oxidoreductase</fullName>
    </submittedName>
</protein>
<dbReference type="SUPFAM" id="SSF51735">
    <property type="entry name" value="NAD(P)-binding Rossmann-fold domains"/>
    <property type="match status" value="1"/>
</dbReference>
<dbReference type="GO" id="GO:0016491">
    <property type="term" value="F:oxidoreductase activity"/>
    <property type="evidence" value="ECO:0007669"/>
    <property type="project" value="TreeGrafter"/>
</dbReference>
<dbReference type="PROSITE" id="PS00061">
    <property type="entry name" value="ADH_SHORT"/>
    <property type="match status" value="1"/>
</dbReference>
<proteinExistence type="inferred from homology"/>
<dbReference type="GO" id="GO:0008202">
    <property type="term" value="P:steroid metabolic process"/>
    <property type="evidence" value="ECO:0007669"/>
    <property type="project" value="TreeGrafter"/>
</dbReference>
<dbReference type="PANTHER" id="PTHR43313">
    <property type="entry name" value="SHORT-CHAIN DEHYDROGENASE/REDUCTASE FAMILY 9C"/>
    <property type="match status" value="1"/>
</dbReference>
<dbReference type="PRINTS" id="PR00081">
    <property type="entry name" value="GDHRDH"/>
</dbReference>
<dbReference type="PRINTS" id="PR00080">
    <property type="entry name" value="SDRFAMILY"/>
</dbReference>
<accession>A0A258D4M5</accession>
<sequence length="283" mass="29759">MAQTKSVVITGVSTGIGHAATKVLIGKGFHVFGSVRKVADGERLKAEFGDAFTPLVFDVADEAAVRAAARQVEAALGGASLAGLVNNAGIAVAGPLLYLPVEEFRHQLEVNLTGVLIATQAFAPLLGAGEARRGPPGRVVNISSVGGRNANPFMGPYCTTKFGLEGFSESLRRELLPFGVDVVVVAPGAVATPIWDKADQVDVTRYANTPYAKALERMRGFMLSLGKSGLPPERIGETIATALTAPSPKVRYVVSPSPMQVLMTEILPKRTVDRVTGKRLGLI</sequence>
<evidence type="ECO:0000256" key="1">
    <source>
        <dbReference type="RuleBase" id="RU000363"/>
    </source>
</evidence>
<gene>
    <name evidence="2" type="ORF">B7Z12_11445</name>
</gene>
<dbReference type="AlphaFoldDB" id="A0A258D4M5"/>
<dbReference type="InterPro" id="IPR002347">
    <property type="entry name" value="SDR_fam"/>
</dbReference>
<organism evidence="2 3">
    <name type="scientific">Caulobacter vibrioides</name>
    <name type="common">Caulobacter crescentus</name>
    <dbReference type="NCBI Taxonomy" id="155892"/>
    <lineage>
        <taxon>Bacteria</taxon>
        <taxon>Pseudomonadati</taxon>
        <taxon>Pseudomonadota</taxon>
        <taxon>Alphaproteobacteria</taxon>
        <taxon>Caulobacterales</taxon>
        <taxon>Caulobacteraceae</taxon>
        <taxon>Caulobacter</taxon>
    </lineage>
</organism>